<organism evidence="1 2">
    <name type="scientific">SAR324 cluster bacterium</name>
    <dbReference type="NCBI Taxonomy" id="2024889"/>
    <lineage>
        <taxon>Bacteria</taxon>
        <taxon>Deltaproteobacteria</taxon>
        <taxon>SAR324 cluster</taxon>
    </lineage>
</organism>
<dbReference type="AlphaFoldDB" id="A0A2A4SQH6"/>
<evidence type="ECO:0000313" key="2">
    <source>
        <dbReference type="Proteomes" id="UP000218113"/>
    </source>
</evidence>
<dbReference type="EMBL" id="NVSR01000143">
    <property type="protein sequence ID" value="PCI23508.1"/>
    <property type="molecule type" value="Genomic_DNA"/>
</dbReference>
<evidence type="ECO:0000313" key="1">
    <source>
        <dbReference type="EMBL" id="PCI23508.1"/>
    </source>
</evidence>
<reference evidence="2" key="1">
    <citation type="submission" date="2017-08" db="EMBL/GenBank/DDBJ databases">
        <title>A dynamic microbial community with high functional redundancy inhabits the cold, oxic subseafloor aquifer.</title>
        <authorList>
            <person name="Tully B.J."/>
            <person name="Wheat C.G."/>
            <person name="Glazer B.T."/>
            <person name="Huber J.A."/>
        </authorList>
    </citation>
    <scope>NUCLEOTIDE SEQUENCE [LARGE SCALE GENOMIC DNA]</scope>
</reference>
<protein>
    <submittedName>
        <fullName evidence="1">Uncharacterized protein</fullName>
    </submittedName>
</protein>
<name>A0A2A4SQH6_9DELT</name>
<dbReference type="Proteomes" id="UP000218113">
    <property type="component" value="Unassembled WGS sequence"/>
</dbReference>
<accession>A0A2A4SQH6</accession>
<comment type="caution">
    <text evidence="1">The sequence shown here is derived from an EMBL/GenBank/DDBJ whole genome shotgun (WGS) entry which is preliminary data.</text>
</comment>
<sequence>MSQSWEKSCKSGGDTHQTECEDIKLSTKNQVKATTLEKPFFQTPIPPWILPLLLDHAPQ</sequence>
<proteinExistence type="predicted"/>
<gene>
    <name evidence="1" type="ORF">COB67_12740</name>
</gene>